<dbReference type="RefSeq" id="WP_311675822.1">
    <property type="nucleotide sequence ID" value="NZ_JAVREQ010000032.1"/>
</dbReference>
<keyword evidence="3" id="KW-0813">Transport</keyword>
<evidence type="ECO:0000256" key="1">
    <source>
        <dbReference type="ARBA" id="ARBA00004651"/>
    </source>
</evidence>
<sequence>MSGLDWLGDVAFTALGQKVIWSDMLGNTIGLAALALGWRRNVLTWPVQLLSGLVLVVAYHSADLAGGVGKQLIVISVAVWGWRQWTRGNRQAQDGSVAVRFATWRERGVLAAGTAAGTLAVGGLFTLVPHLSWNPWPDAYIFVGTLTAMVAQARGLVEFWFAWLLVDLVGVPLAFSSGLAFSGLVYVLYLGLVLWGLRAWWLRSRTATARPTALEGALS</sequence>
<gene>
    <name evidence="9" type="ORF">RM572_26015</name>
</gene>
<name>A0ABU2NZ09_9ACTN</name>
<comment type="similarity">
    <text evidence="2">Belongs to the nicotinamide ribonucleoside (NR) uptake permease (TC 4.B.1) family.</text>
</comment>
<accession>A0ABU2NZ09</accession>
<dbReference type="PANTHER" id="PTHR36122:SF2">
    <property type="entry name" value="NICOTINAMIDE RIBOSIDE TRANSPORTER PNUC"/>
    <property type="match status" value="1"/>
</dbReference>
<reference evidence="10" key="1">
    <citation type="submission" date="2023-07" db="EMBL/GenBank/DDBJ databases">
        <title>30 novel species of actinomycetes from the DSMZ collection.</title>
        <authorList>
            <person name="Nouioui I."/>
        </authorList>
    </citation>
    <scope>NUCLEOTIDE SEQUENCE [LARGE SCALE GENOMIC DNA]</scope>
    <source>
        <strain evidence="10">DSM 42041</strain>
    </source>
</reference>
<dbReference type="PANTHER" id="PTHR36122">
    <property type="entry name" value="NICOTINAMIDE RIBOSIDE TRANSPORTER PNUC"/>
    <property type="match status" value="1"/>
</dbReference>
<evidence type="ECO:0000256" key="2">
    <source>
        <dbReference type="ARBA" id="ARBA00006669"/>
    </source>
</evidence>
<evidence type="ECO:0000313" key="9">
    <source>
        <dbReference type="EMBL" id="MDT0382220.1"/>
    </source>
</evidence>
<comment type="caution">
    <text evidence="9">The sequence shown here is derived from an EMBL/GenBank/DDBJ whole genome shotgun (WGS) entry which is preliminary data.</text>
</comment>
<dbReference type="InterPro" id="IPR006419">
    <property type="entry name" value="NMN_transpt_PnuC"/>
</dbReference>
<keyword evidence="4" id="KW-1003">Cell membrane</keyword>
<feature type="transmembrane region" description="Helical" evidence="8">
    <location>
        <begin position="20"/>
        <end position="38"/>
    </location>
</feature>
<keyword evidence="10" id="KW-1185">Reference proteome</keyword>
<evidence type="ECO:0000313" key="10">
    <source>
        <dbReference type="Proteomes" id="UP001183414"/>
    </source>
</evidence>
<evidence type="ECO:0000256" key="4">
    <source>
        <dbReference type="ARBA" id="ARBA00022475"/>
    </source>
</evidence>
<protein>
    <submittedName>
        <fullName evidence="9">Nicotinamide mononucleotide transporter family protein</fullName>
    </submittedName>
</protein>
<keyword evidence="6 8" id="KW-1133">Transmembrane helix</keyword>
<evidence type="ECO:0000256" key="7">
    <source>
        <dbReference type="ARBA" id="ARBA00023136"/>
    </source>
</evidence>
<evidence type="ECO:0000256" key="6">
    <source>
        <dbReference type="ARBA" id="ARBA00022989"/>
    </source>
</evidence>
<organism evidence="9 10">
    <name type="scientific">Streptomyces hazeniae</name>
    <dbReference type="NCBI Taxonomy" id="3075538"/>
    <lineage>
        <taxon>Bacteria</taxon>
        <taxon>Bacillati</taxon>
        <taxon>Actinomycetota</taxon>
        <taxon>Actinomycetes</taxon>
        <taxon>Kitasatosporales</taxon>
        <taxon>Streptomycetaceae</taxon>
        <taxon>Streptomyces</taxon>
    </lineage>
</organism>
<dbReference type="Proteomes" id="UP001183414">
    <property type="component" value="Unassembled WGS sequence"/>
</dbReference>
<keyword evidence="5 8" id="KW-0812">Transmembrane</keyword>
<evidence type="ECO:0000256" key="8">
    <source>
        <dbReference type="SAM" id="Phobius"/>
    </source>
</evidence>
<dbReference type="Pfam" id="PF04973">
    <property type="entry name" value="NMN_transporter"/>
    <property type="match status" value="1"/>
</dbReference>
<feature type="transmembrane region" description="Helical" evidence="8">
    <location>
        <begin position="109"/>
        <end position="128"/>
    </location>
</feature>
<proteinExistence type="inferred from homology"/>
<keyword evidence="7 8" id="KW-0472">Membrane</keyword>
<evidence type="ECO:0000256" key="5">
    <source>
        <dbReference type="ARBA" id="ARBA00022692"/>
    </source>
</evidence>
<evidence type="ECO:0000256" key="3">
    <source>
        <dbReference type="ARBA" id="ARBA00022448"/>
    </source>
</evidence>
<feature type="transmembrane region" description="Helical" evidence="8">
    <location>
        <begin position="175"/>
        <end position="197"/>
    </location>
</feature>
<dbReference type="EMBL" id="JAVREQ010000032">
    <property type="protein sequence ID" value="MDT0382220.1"/>
    <property type="molecule type" value="Genomic_DNA"/>
</dbReference>
<comment type="subcellular location">
    <subcellularLocation>
        <location evidence="1">Cell membrane</location>
        <topology evidence="1">Multi-pass membrane protein</topology>
    </subcellularLocation>
</comment>